<reference evidence="4" key="1">
    <citation type="submission" date="2019-05" db="EMBL/GenBank/DDBJ databases">
        <title>Annotation for the trematode Fasciolopsis buski.</title>
        <authorList>
            <person name="Choi Y.-J."/>
        </authorList>
    </citation>
    <scope>NUCLEOTIDE SEQUENCE</scope>
    <source>
        <strain evidence="4">HT</strain>
        <tissue evidence="4">Whole worm</tissue>
    </source>
</reference>
<dbReference type="AlphaFoldDB" id="A0A8E0VEY6"/>
<dbReference type="Pfam" id="PF12773">
    <property type="entry name" value="DZR"/>
    <property type="match status" value="1"/>
</dbReference>
<feature type="region of interest" description="Disordered" evidence="2">
    <location>
        <begin position="597"/>
        <end position="662"/>
    </location>
</feature>
<dbReference type="InterPro" id="IPR002110">
    <property type="entry name" value="Ankyrin_rpt"/>
</dbReference>
<dbReference type="PANTHER" id="PTHR16058:SF4">
    <property type="entry name" value="DOUBLE ZINC RIBBON AND ANKYRIN REPEAT-CONTAINING PROTEIN 1"/>
    <property type="match status" value="1"/>
</dbReference>
<dbReference type="Gene3D" id="1.25.40.20">
    <property type="entry name" value="Ankyrin repeat-containing domain"/>
    <property type="match status" value="1"/>
</dbReference>
<feature type="domain" description="DZANK-type" evidence="3">
    <location>
        <begin position="289"/>
        <end position="373"/>
    </location>
</feature>
<evidence type="ECO:0000256" key="2">
    <source>
        <dbReference type="SAM" id="MobiDB-lite"/>
    </source>
</evidence>
<dbReference type="GO" id="GO:0008270">
    <property type="term" value="F:zinc ion binding"/>
    <property type="evidence" value="ECO:0007669"/>
    <property type="project" value="UniProtKB-KW"/>
</dbReference>
<evidence type="ECO:0000313" key="4">
    <source>
        <dbReference type="EMBL" id="KAA0189745.1"/>
    </source>
</evidence>
<feature type="repeat" description="ANK" evidence="1">
    <location>
        <begin position="723"/>
        <end position="755"/>
    </location>
</feature>
<feature type="compositionally biased region" description="Low complexity" evidence="2">
    <location>
        <begin position="599"/>
        <end position="609"/>
    </location>
</feature>
<keyword evidence="5" id="KW-1185">Reference proteome</keyword>
<dbReference type="InterPro" id="IPR052481">
    <property type="entry name" value="DZAN1"/>
</dbReference>
<dbReference type="SUPFAM" id="SSF48403">
    <property type="entry name" value="Ankyrin repeat"/>
    <property type="match status" value="1"/>
</dbReference>
<dbReference type="PROSITE" id="PS50088">
    <property type="entry name" value="ANK_REPEAT"/>
    <property type="match status" value="2"/>
</dbReference>
<protein>
    <recommendedName>
        <fullName evidence="3">DZANK-type domain-containing protein</fullName>
    </recommendedName>
</protein>
<dbReference type="InterPro" id="IPR036770">
    <property type="entry name" value="Ankyrin_rpt-contain_sf"/>
</dbReference>
<dbReference type="EMBL" id="LUCM01007547">
    <property type="protein sequence ID" value="KAA0189745.1"/>
    <property type="molecule type" value="Genomic_DNA"/>
</dbReference>
<accession>A0A8E0VEY6</accession>
<dbReference type="Pfam" id="PF12796">
    <property type="entry name" value="Ank_2"/>
    <property type="match status" value="1"/>
</dbReference>
<gene>
    <name evidence="4" type="ORF">FBUS_08474</name>
</gene>
<evidence type="ECO:0000259" key="3">
    <source>
        <dbReference type="Pfam" id="PF12773"/>
    </source>
</evidence>
<proteinExistence type="predicted"/>
<sequence length="841" mass="91798">MHTSDFVQLTVHAFFLSSAFRSYIALTDAQHTSSCDLIVSVLHRDTGSESSVVTKTFDVSKSKKSRNNGRENDDYRFLKDLKLIESYRRQRSLRSETTDQSEHRPFDPLIRPSTVACVSSSTLPLARLQRLTDVLHCPYCFHVRSTNPPDHFCGHCGQPLPSLPVRTQPEPVLDQLGTCQTCGSSVPLNLLTCLVCEQSLNRSAKTTPSRVVDCRVCTTCLTPNPVTVNSCLTCEARLPVSVTRFSSPNTTGLGQITPPVPIPPVAVPSSVVNQTGETKSSVPSSFVPCVHCRRQNNPDARYCDWCGLETQGKPTDESSRIPTWLPSTPVKKSEGSSQYWVPHAFDRGGVPVVPCLRCGTLADWNSKFCCACGSQIEPPPRHAIWTEQLKTFALGATDTPFCPPDWESSSPKKLTPQVVVANVATQTVGLFYPSSADLRRQPSLVRCTPGLDAQIRDRVPLLTPISPGRGKRLIRNKASLFLLTADFTESRRHATVLLTFTLPDSVCSKPLKESGDCDLNTDYSANRPEREATCMSHASKPGIELPKSRRHSVSGDENSDAPPEICQNVSESGIVDVDSDNHNASYQALRTTKLRHRSLSQSDDVSSGSITIPQSAPVSRQLFSDETGSVEADKKLRMRDRKSTSARSGQVTRSGIKSADRIRKKLTDGVHHGDAGVALQRDSKLTASDRSLLDLLSLSDTPSDDAIIRLVAEGANPNCVTANGETPLVLAVHNRHEQAIATLISAGSKPNAPGTLTGNTALHEAVLLGCDGVQMATILLKNGANPKCKNRRQESSHELVQRMKCEPLTNLFVTYMGQMQLEQLNKQPTPSPVNLPETDVF</sequence>
<name>A0A8E0VEY6_9TREM</name>
<keyword evidence="1" id="KW-0040">ANK repeat</keyword>
<feature type="repeat" description="ANK" evidence="1">
    <location>
        <begin position="757"/>
        <end position="791"/>
    </location>
</feature>
<dbReference type="OrthoDB" id="10033229at2759"/>
<comment type="caution">
    <text evidence="4">The sequence shown here is derived from an EMBL/GenBank/DDBJ whole genome shotgun (WGS) entry which is preliminary data.</text>
</comment>
<evidence type="ECO:0000256" key="1">
    <source>
        <dbReference type="PROSITE-ProRule" id="PRU00023"/>
    </source>
</evidence>
<dbReference type="GO" id="GO:0005929">
    <property type="term" value="C:cilium"/>
    <property type="evidence" value="ECO:0007669"/>
    <property type="project" value="UniProtKB-SubCell"/>
</dbReference>
<dbReference type="Proteomes" id="UP000728185">
    <property type="component" value="Unassembled WGS sequence"/>
</dbReference>
<feature type="compositionally biased region" description="Polar residues" evidence="2">
    <location>
        <begin position="645"/>
        <end position="655"/>
    </location>
</feature>
<feature type="region of interest" description="Disordered" evidence="2">
    <location>
        <begin position="530"/>
        <end position="566"/>
    </location>
</feature>
<feature type="compositionally biased region" description="Polar residues" evidence="2">
    <location>
        <begin position="610"/>
        <end position="627"/>
    </location>
</feature>
<dbReference type="InterPro" id="IPR025874">
    <property type="entry name" value="DZR"/>
</dbReference>
<organism evidence="4 5">
    <name type="scientific">Fasciolopsis buskii</name>
    <dbReference type="NCBI Taxonomy" id="27845"/>
    <lineage>
        <taxon>Eukaryota</taxon>
        <taxon>Metazoa</taxon>
        <taxon>Spiralia</taxon>
        <taxon>Lophotrochozoa</taxon>
        <taxon>Platyhelminthes</taxon>
        <taxon>Trematoda</taxon>
        <taxon>Digenea</taxon>
        <taxon>Plagiorchiida</taxon>
        <taxon>Echinostomata</taxon>
        <taxon>Echinostomatoidea</taxon>
        <taxon>Fasciolidae</taxon>
        <taxon>Fasciolopsis</taxon>
    </lineage>
</organism>
<dbReference type="PANTHER" id="PTHR16058">
    <property type="entry name" value="DOUBLE ZINC RIBBON AND ANKYRIN REPEAT-CONTAINING PROTEIN 1"/>
    <property type="match status" value="1"/>
</dbReference>
<dbReference type="PROSITE" id="PS50297">
    <property type="entry name" value="ANK_REP_REGION"/>
    <property type="match status" value="2"/>
</dbReference>
<evidence type="ECO:0000313" key="5">
    <source>
        <dbReference type="Proteomes" id="UP000728185"/>
    </source>
</evidence>
<dbReference type="SMART" id="SM00248">
    <property type="entry name" value="ANK"/>
    <property type="match status" value="3"/>
</dbReference>